<protein>
    <recommendedName>
        <fullName evidence="8">Calpain catalytic domain-containing protein</fullName>
    </recommendedName>
</protein>
<feature type="domain" description="Calpain catalytic" evidence="8">
    <location>
        <begin position="289"/>
        <end position="579"/>
    </location>
</feature>
<dbReference type="Pfam" id="PF00648">
    <property type="entry name" value="Peptidase_C2"/>
    <property type="match status" value="1"/>
</dbReference>
<keyword evidence="4" id="KW-0788">Thiol protease</keyword>
<evidence type="ECO:0000313" key="10">
    <source>
        <dbReference type="Proteomes" id="UP001189429"/>
    </source>
</evidence>
<dbReference type="PROSITE" id="PS50203">
    <property type="entry name" value="CALPAIN_CAT"/>
    <property type="match status" value="1"/>
</dbReference>
<dbReference type="InterPro" id="IPR038765">
    <property type="entry name" value="Papain-like_cys_pep_sf"/>
</dbReference>
<comment type="caution">
    <text evidence="9">The sequence shown here is derived from an EMBL/GenBank/DDBJ whole genome shotgun (WGS) entry which is preliminary data.</text>
</comment>
<sequence>MPAPRLATSSGTAEFASSHPWAACPAGRSVSSEVGVPAASLGGGVPTIAAHGRDAAEALWAVAAALLLVCCCLWLVPCAFGSLAADAKPKRRAKRGIAAAGAGALASESEDDSPREAAAPDLELPRLGGDARAGPPPEVGAELRPGHAPAAAGHRGHHHHGQPAERTRILQSSWQPLGRGQQASHHYGDDGLREVTQLFDESSIWPGQAREAFLPGMRGPDVFAPWRNHDARVWAMAILTVLPVPSGIPSGQLAFTLVRLEIYTMPLCPAEVLEHVSDGRSADTEVLDVFTDPDFGADADSWFSPNENRVASRLHSPNVWLRLQEFSMEVYPFVGDPFAGGGGRAGRVYQGEVEDFYLVSALQAIGMKPQLVANLFANMDYSDPILGVHTLRFYKHGQWVPVTIDDQLPFDREYNPLCITTEFWPDMGWASLAQKAYAKLHGSWSALGGGGHVEEALVDLTGGCASRFGTRDVAPDRLWQYLFDTQRWCVFACSIDEKAAGKLGIAVKSFWATSIWRVKKYDGIPYVCLCTSAPTATLRGLPHCRVPSEESYGTDEGFVWLRIDDFCSIYDIVYECRLVNSDLGSVEKTGIPYSPGWVVGYPWFEEMWAYQGDVFTEDGPLLSVRHQGGAKDPELTLEISQTDLRYDESRGLDRGRRVQAPLLLRFYQCSEGVSETYGGELHLVHTSAWGHARDAMCGVKVLKPGKFIAMVTLPDQYDCFRMIFRCYSTRPVAMKVVTAHRAWIAVQGSAPLHAIPYSLTGFMRVDSIGKTLPMLFNEADGKGMSMASPLAGNLPKRGDRSWAIAWHNLQEETVGPGQWRRLHRRQAHRRGGHRGQLRGRGRPGDRRIQGDRDECSTM</sequence>
<evidence type="ECO:0000256" key="7">
    <source>
        <dbReference type="SAM" id="Phobius"/>
    </source>
</evidence>
<feature type="compositionally biased region" description="Basic residues" evidence="6">
    <location>
        <begin position="820"/>
        <end position="841"/>
    </location>
</feature>
<feature type="transmembrane region" description="Helical" evidence="7">
    <location>
        <begin position="58"/>
        <end position="85"/>
    </location>
</feature>
<dbReference type="InterPro" id="IPR001300">
    <property type="entry name" value="Peptidase_C2_calpain_cat"/>
</dbReference>
<comment type="similarity">
    <text evidence="1">Belongs to the peptidase C2 family.</text>
</comment>
<keyword evidence="7" id="KW-0472">Membrane</keyword>
<evidence type="ECO:0000313" key="9">
    <source>
        <dbReference type="EMBL" id="CAK0838780.1"/>
    </source>
</evidence>
<dbReference type="Proteomes" id="UP001189429">
    <property type="component" value="Unassembled WGS sequence"/>
</dbReference>
<dbReference type="PRINTS" id="PR00704">
    <property type="entry name" value="CALPAIN"/>
</dbReference>
<keyword evidence="7" id="KW-1133">Transmembrane helix</keyword>
<feature type="compositionally biased region" description="Basic and acidic residues" evidence="6">
    <location>
        <begin position="842"/>
        <end position="858"/>
    </location>
</feature>
<comment type="caution">
    <text evidence="5">Lacks conserved residue(s) required for the propagation of feature annotation.</text>
</comment>
<dbReference type="PANTHER" id="PTHR10183:SF379">
    <property type="entry name" value="CALPAIN-5"/>
    <property type="match status" value="1"/>
</dbReference>
<organism evidence="9 10">
    <name type="scientific">Prorocentrum cordatum</name>
    <dbReference type="NCBI Taxonomy" id="2364126"/>
    <lineage>
        <taxon>Eukaryota</taxon>
        <taxon>Sar</taxon>
        <taxon>Alveolata</taxon>
        <taxon>Dinophyceae</taxon>
        <taxon>Prorocentrales</taxon>
        <taxon>Prorocentraceae</taxon>
        <taxon>Prorocentrum</taxon>
    </lineage>
</organism>
<dbReference type="SMART" id="SM00230">
    <property type="entry name" value="CysPc"/>
    <property type="match status" value="1"/>
</dbReference>
<evidence type="ECO:0000256" key="4">
    <source>
        <dbReference type="ARBA" id="ARBA00022807"/>
    </source>
</evidence>
<feature type="region of interest" description="Disordered" evidence="6">
    <location>
        <begin position="102"/>
        <end position="166"/>
    </location>
</feature>
<reference evidence="9" key="1">
    <citation type="submission" date="2023-10" db="EMBL/GenBank/DDBJ databases">
        <authorList>
            <person name="Chen Y."/>
            <person name="Shah S."/>
            <person name="Dougan E. K."/>
            <person name="Thang M."/>
            <person name="Chan C."/>
        </authorList>
    </citation>
    <scope>NUCLEOTIDE SEQUENCE [LARGE SCALE GENOMIC DNA]</scope>
</reference>
<evidence type="ECO:0000256" key="2">
    <source>
        <dbReference type="ARBA" id="ARBA00022670"/>
    </source>
</evidence>
<proteinExistence type="inferred from homology"/>
<dbReference type="EMBL" id="CAUYUJ010014248">
    <property type="protein sequence ID" value="CAK0838780.1"/>
    <property type="molecule type" value="Genomic_DNA"/>
</dbReference>
<evidence type="ECO:0000256" key="6">
    <source>
        <dbReference type="SAM" id="MobiDB-lite"/>
    </source>
</evidence>
<dbReference type="SUPFAM" id="SSF54001">
    <property type="entry name" value="Cysteine proteinases"/>
    <property type="match status" value="1"/>
</dbReference>
<keyword evidence="2" id="KW-0645">Protease</keyword>
<keyword evidence="3" id="KW-0378">Hydrolase</keyword>
<accession>A0ABN9T1P2</accession>
<evidence type="ECO:0000256" key="5">
    <source>
        <dbReference type="PROSITE-ProRule" id="PRU00239"/>
    </source>
</evidence>
<evidence type="ECO:0000259" key="8">
    <source>
        <dbReference type="PROSITE" id="PS50203"/>
    </source>
</evidence>
<dbReference type="InterPro" id="IPR022684">
    <property type="entry name" value="Calpain_cysteine_protease"/>
</dbReference>
<name>A0ABN9T1P2_9DINO</name>
<feature type="region of interest" description="Disordered" evidence="6">
    <location>
        <begin position="817"/>
        <end position="858"/>
    </location>
</feature>
<evidence type="ECO:0000256" key="3">
    <source>
        <dbReference type="ARBA" id="ARBA00022801"/>
    </source>
</evidence>
<evidence type="ECO:0000256" key="1">
    <source>
        <dbReference type="ARBA" id="ARBA00007623"/>
    </source>
</evidence>
<gene>
    <name evidence="9" type="ORF">PCOR1329_LOCUS34641</name>
</gene>
<keyword evidence="7" id="KW-0812">Transmembrane</keyword>
<dbReference type="PANTHER" id="PTHR10183">
    <property type="entry name" value="CALPAIN"/>
    <property type="match status" value="1"/>
</dbReference>
<keyword evidence="10" id="KW-1185">Reference proteome</keyword>